<evidence type="ECO:0000313" key="1">
    <source>
        <dbReference type="EMBL" id="KKK66035.1"/>
    </source>
</evidence>
<organism evidence="1">
    <name type="scientific">marine sediment metagenome</name>
    <dbReference type="NCBI Taxonomy" id="412755"/>
    <lineage>
        <taxon>unclassified sequences</taxon>
        <taxon>metagenomes</taxon>
        <taxon>ecological metagenomes</taxon>
    </lineage>
</organism>
<gene>
    <name evidence="1" type="ORF">LCGC14_2968140</name>
</gene>
<proteinExistence type="predicted"/>
<dbReference type="EMBL" id="LAZR01060273">
    <property type="protein sequence ID" value="KKK66035.1"/>
    <property type="molecule type" value="Genomic_DNA"/>
</dbReference>
<reference evidence="1" key="1">
    <citation type="journal article" date="2015" name="Nature">
        <title>Complex archaea that bridge the gap between prokaryotes and eukaryotes.</title>
        <authorList>
            <person name="Spang A."/>
            <person name="Saw J.H."/>
            <person name="Jorgensen S.L."/>
            <person name="Zaremba-Niedzwiedzka K."/>
            <person name="Martijn J."/>
            <person name="Lind A.E."/>
            <person name="van Eijk R."/>
            <person name="Schleper C."/>
            <person name="Guy L."/>
            <person name="Ettema T.J."/>
        </authorList>
    </citation>
    <scope>NUCLEOTIDE SEQUENCE</scope>
</reference>
<sequence>MSNQLEEIQKLYAKVKTYKIPMVKKEGMDQISVEINPLSLEDIGLLNTEEDLPPEELANKVIKLFAKSLGIDEGDAKKISVEFMDDISSAFMDANNFKDDDMKKTGIKDFIKKKQEQIKVNQEKANGESTEPAKK</sequence>
<accession>A0A0F8XXN3</accession>
<protein>
    <submittedName>
        <fullName evidence="1">Uncharacterized protein</fullName>
    </submittedName>
</protein>
<dbReference type="AlphaFoldDB" id="A0A0F8XXN3"/>
<name>A0A0F8XXN3_9ZZZZ</name>
<comment type="caution">
    <text evidence="1">The sequence shown here is derived from an EMBL/GenBank/DDBJ whole genome shotgun (WGS) entry which is preliminary data.</text>
</comment>